<dbReference type="EMBL" id="KZ305062">
    <property type="protein sequence ID" value="PIA32428.1"/>
    <property type="molecule type" value="Genomic_DNA"/>
</dbReference>
<proteinExistence type="predicted"/>
<reference evidence="1 2" key="1">
    <citation type="submission" date="2017-09" db="EMBL/GenBank/DDBJ databases">
        <title>WGS assembly of Aquilegia coerulea Goldsmith.</title>
        <authorList>
            <person name="Hodges S."/>
            <person name="Kramer E."/>
            <person name="Nordborg M."/>
            <person name="Tomkins J."/>
            <person name="Borevitz J."/>
            <person name="Derieg N."/>
            <person name="Yan J."/>
            <person name="Mihaltcheva S."/>
            <person name="Hayes R.D."/>
            <person name="Rokhsar D."/>
        </authorList>
    </citation>
    <scope>NUCLEOTIDE SEQUENCE [LARGE SCALE GENOMIC DNA]</scope>
    <source>
        <strain evidence="2">cv. Goldsmith</strain>
    </source>
</reference>
<name>A0A2G5CMF9_AQUCA</name>
<sequence>MIEDYPSSSTSVHAADSLLMDLDSILSMHDKSISDYDLPPISESFSNQSGISDPIGQEHYYYFSRGFTVDTFFE</sequence>
<evidence type="ECO:0000313" key="1">
    <source>
        <dbReference type="EMBL" id="PIA32428.1"/>
    </source>
</evidence>
<keyword evidence="2" id="KW-1185">Reference proteome</keyword>
<dbReference type="InParanoid" id="A0A2G5CMF9"/>
<dbReference type="Proteomes" id="UP000230069">
    <property type="component" value="Unassembled WGS sequence"/>
</dbReference>
<accession>A0A2G5CMF9</accession>
<protein>
    <submittedName>
        <fullName evidence="1">Uncharacterized protein</fullName>
    </submittedName>
</protein>
<organism evidence="1 2">
    <name type="scientific">Aquilegia coerulea</name>
    <name type="common">Rocky mountain columbine</name>
    <dbReference type="NCBI Taxonomy" id="218851"/>
    <lineage>
        <taxon>Eukaryota</taxon>
        <taxon>Viridiplantae</taxon>
        <taxon>Streptophyta</taxon>
        <taxon>Embryophyta</taxon>
        <taxon>Tracheophyta</taxon>
        <taxon>Spermatophyta</taxon>
        <taxon>Magnoliopsida</taxon>
        <taxon>Ranunculales</taxon>
        <taxon>Ranunculaceae</taxon>
        <taxon>Thalictroideae</taxon>
        <taxon>Aquilegia</taxon>
    </lineage>
</organism>
<evidence type="ECO:0000313" key="2">
    <source>
        <dbReference type="Proteomes" id="UP000230069"/>
    </source>
</evidence>
<gene>
    <name evidence="1" type="ORF">AQUCO_04500198v1</name>
</gene>
<dbReference type="AlphaFoldDB" id="A0A2G5CMF9"/>